<dbReference type="Proteomes" id="UP000012089">
    <property type="component" value="Unassembled WGS sequence"/>
</dbReference>
<protein>
    <submittedName>
        <fullName evidence="1">Putative lipoprotein</fullName>
    </submittedName>
</protein>
<sequence>MKIKLTQSLMIGVLFLTGCTSAEIEKAQAERWMYSEFPTQVQLEEHKNFVLTEDVGKHDEILKRKIVEFFTQFEKIQPSEDEKCELPIQYQLDSKKKKHYQNYYLDNAPYTYVHCDVLIRSSVGSGFSDFHYMKTAILYKVSVSKNQIMLKIFGAFMRNQYDEGSSHRIERQIEFVQIENFAQKHFANLINYLKEK</sequence>
<keyword evidence="1" id="KW-0449">Lipoprotein</keyword>
<accession>M6HHC8</accession>
<evidence type="ECO:0000313" key="2">
    <source>
        <dbReference type="Proteomes" id="UP000012089"/>
    </source>
</evidence>
<dbReference type="EMBL" id="AFMF02000036">
    <property type="protein sequence ID" value="EMM94309.1"/>
    <property type="molecule type" value="Genomic_DNA"/>
</dbReference>
<dbReference type="AlphaFoldDB" id="M6HHC8"/>
<comment type="caution">
    <text evidence="1">The sequence shown here is derived from an EMBL/GenBank/DDBJ whole genome shotgun (WGS) entry which is preliminary data.</text>
</comment>
<organism evidence="1 2">
    <name type="scientific">Leptospira interrogans serovar Zanoni str. LT2156</name>
    <dbReference type="NCBI Taxonomy" id="1001601"/>
    <lineage>
        <taxon>Bacteria</taxon>
        <taxon>Pseudomonadati</taxon>
        <taxon>Spirochaetota</taxon>
        <taxon>Spirochaetia</taxon>
        <taxon>Leptospirales</taxon>
        <taxon>Leptospiraceae</taxon>
        <taxon>Leptospira</taxon>
    </lineage>
</organism>
<name>M6HHC8_LEPIR</name>
<reference evidence="1 2" key="1">
    <citation type="submission" date="2013-01" db="EMBL/GenBank/DDBJ databases">
        <authorList>
            <person name="Harkins D.M."/>
            <person name="Durkin A.S."/>
            <person name="Brinkac L.M."/>
            <person name="Haft D.H."/>
            <person name="Selengut J.D."/>
            <person name="Sanka R."/>
            <person name="DePew J."/>
            <person name="Purushe J."/>
            <person name="Tulsiani S.M."/>
            <person name="Graham G.C."/>
            <person name="Burns M.-A."/>
            <person name="Dohnt M.F."/>
            <person name="Smythe L.D."/>
            <person name="McKay D.B."/>
            <person name="Craig S.B."/>
            <person name="Vinetz J.M."/>
            <person name="Sutton G.G."/>
            <person name="Nierman W.C."/>
            <person name="Fouts D.E."/>
        </authorList>
    </citation>
    <scope>NUCLEOTIDE SEQUENCE [LARGE SCALE GENOMIC DNA]</scope>
    <source>
        <strain evidence="1 2">LT2156</strain>
    </source>
</reference>
<dbReference type="PROSITE" id="PS51257">
    <property type="entry name" value="PROKAR_LIPOPROTEIN"/>
    <property type="match status" value="1"/>
</dbReference>
<evidence type="ECO:0000313" key="1">
    <source>
        <dbReference type="EMBL" id="EMM94309.1"/>
    </source>
</evidence>
<proteinExistence type="predicted"/>
<gene>
    <name evidence="1" type="ORF">LEP1GSC158_0601</name>
</gene>